<dbReference type="RefSeq" id="WP_069157687.1">
    <property type="nucleotide sequence ID" value="NZ_DBFYTC010000139.1"/>
</dbReference>
<evidence type="ECO:0008006" key="4">
    <source>
        <dbReference type="Google" id="ProtNLM"/>
    </source>
</evidence>
<evidence type="ECO:0000256" key="1">
    <source>
        <dbReference type="SAM" id="Phobius"/>
    </source>
</evidence>
<protein>
    <recommendedName>
        <fullName evidence="4">DUF4318 domain-containing protein</fullName>
    </recommendedName>
</protein>
<feature type="transmembrane region" description="Helical" evidence="1">
    <location>
        <begin position="44"/>
        <end position="63"/>
    </location>
</feature>
<dbReference type="Proteomes" id="UP000095003">
    <property type="component" value="Unassembled WGS sequence"/>
</dbReference>
<keyword evidence="1" id="KW-0812">Transmembrane</keyword>
<reference evidence="2 3" key="1">
    <citation type="submission" date="2016-07" db="EMBL/GenBank/DDBJ databases">
        <title>Characterization of isolates of Eisenbergiella tayi derived from blood cultures, using whole genome sequencing.</title>
        <authorList>
            <person name="Burdz T."/>
            <person name="Wiebe D."/>
            <person name="Huynh C."/>
            <person name="Bernard K."/>
        </authorList>
    </citation>
    <scope>NUCLEOTIDE SEQUENCE [LARGE SCALE GENOMIC DNA]</scope>
    <source>
        <strain evidence="2 3">NML 120489</strain>
    </source>
</reference>
<feature type="transmembrane region" description="Helical" evidence="1">
    <location>
        <begin position="102"/>
        <end position="122"/>
    </location>
</feature>
<accession>A0A1E3AQT5</accession>
<evidence type="ECO:0000313" key="2">
    <source>
        <dbReference type="EMBL" id="ODM10984.1"/>
    </source>
</evidence>
<keyword evidence="1" id="KW-0472">Membrane</keyword>
<feature type="transmembrane region" description="Helical" evidence="1">
    <location>
        <begin position="21"/>
        <end position="38"/>
    </location>
</feature>
<dbReference type="EMBL" id="MCGI01000003">
    <property type="protein sequence ID" value="ODM10984.1"/>
    <property type="molecule type" value="Genomic_DNA"/>
</dbReference>
<gene>
    <name evidence="2" type="ORF">BEH84_03413</name>
</gene>
<sequence length="207" mass="23784">MTKKNIRNKELYMESIKRGSLVGGIIWVCVVIFISINYKTMGKAALPWLVPMLAGYIVLGALLQLGTVKKRMINGLAALWSIIIIMFALICIAYYIPDWIRYIIVLSFFVLVVIWVGDYWYLSRMARKLNKGRSGYALCISLKEKPSSKEDFLRKFEDYCYRENISLEYEVKDVPAIVLMDGIRCEVRLDSTPGFGGAEYMMKVTEE</sequence>
<organism evidence="2 3">
    <name type="scientific">Eisenbergiella tayi</name>
    <dbReference type="NCBI Taxonomy" id="1432052"/>
    <lineage>
        <taxon>Bacteria</taxon>
        <taxon>Bacillati</taxon>
        <taxon>Bacillota</taxon>
        <taxon>Clostridia</taxon>
        <taxon>Lachnospirales</taxon>
        <taxon>Lachnospiraceae</taxon>
        <taxon>Eisenbergiella</taxon>
    </lineage>
</organism>
<evidence type="ECO:0000313" key="3">
    <source>
        <dbReference type="Proteomes" id="UP000095003"/>
    </source>
</evidence>
<dbReference type="AlphaFoldDB" id="A0A1E3AQT5"/>
<proteinExistence type="predicted"/>
<name>A0A1E3AQT5_9FIRM</name>
<keyword evidence="1" id="KW-1133">Transmembrane helix</keyword>
<feature type="transmembrane region" description="Helical" evidence="1">
    <location>
        <begin position="75"/>
        <end position="96"/>
    </location>
</feature>
<comment type="caution">
    <text evidence="2">The sequence shown here is derived from an EMBL/GenBank/DDBJ whole genome shotgun (WGS) entry which is preliminary data.</text>
</comment>